<accession>A0A5N6YLR0</accession>
<protein>
    <submittedName>
        <fullName evidence="1">Uncharacterized protein</fullName>
    </submittedName>
</protein>
<evidence type="ECO:0000313" key="1">
    <source>
        <dbReference type="EMBL" id="KAE8346331.1"/>
    </source>
</evidence>
<reference evidence="1" key="1">
    <citation type="submission" date="2019-04" db="EMBL/GenBank/DDBJ databases">
        <title>Friends and foes A comparative genomics study of 23 Aspergillus species from section Flavi.</title>
        <authorList>
            <consortium name="DOE Joint Genome Institute"/>
            <person name="Kjaerbolling I."/>
            <person name="Vesth T."/>
            <person name="Frisvad J.C."/>
            <person name="Nybo J.L."/>
            <person name="Theobald S."/>
            <person name="Kildgaard S."/>
            <person name="Isbrandt T."/>
            <person name="Kuo A."/>
            <person name="Sato A."/>
            <person name="Lyhne E.K."/>
            <person name="Kogle M.E."/>
            <person name="Wiebenga A."/>
            <person name="Kun R.S."/>
            <person name="Lubbers R.J."/>
            <person name="Makela M.R."/>
            <person name="Barry K."/>
            <person name="Chovatia M."/>
            <person name="Clum A."/>
            <person name="Daum C."/>
            <person name="Haridas S."/>
            <person name="He G."/>
            <person name="LaButti K."/>
            <person name="Lipzen A."/>
            <person name="Mondo S."/>
            <person name="Riley R."/>
            <person name="Salamov A."/>
            <person name="Simmons B.A."/>
            <person name="Magnuson J.K."/>
            <person name="Henrissat B."/>
            <person name="Mortensen U.H."/>
            <person name="Larsen T.O."/>
            <person name="Devries R.P."/>
            <person name="Grigoriev I.V."/>
            <person name="Machida M."/>
            <person name="Baker S.E."/>
            <person name="Andersen M.R."/>
        </authorList>
    </citation>
    <scope>NUCLEOTIDE SEQUENCE</scope>
    <source>
        <strain evidence="1">CBS 117612</strain>
    </source>
</reference>
<dbReference type="Proteomes" id="UP000325558">
    <property type="component" value="Unassembled WGS sequence"/>
</dbReference>
<name>A0A5N6YLR0_9EURO</name>
<proteinExistence type="predicted"/>
<gene>
    <name evidence="1" type="ORF">BDV24DRAFT_123699</name>
</gene>
<organism evidence="1">
    <name type="scientific">Aspergillus arachidicola</name>
    <dbReference type="NCBI Taxonomy" id="656916"/>
    <lineage>
        <taxon>Eukaryota</taxon>
        <taxon>Fungi</taxon>
        <taxon>Dikarya</taxon>
        <taxon>Ascomycota</taxon>
        <taxon>Pezizomycotina</taxon>
        <taxon>Eurotiomycetes</taxon>
        <taxon>Eurotiomycetidae</taxon>
        <taxon>Eurotiales</taxon>
        <taxon>Aspergillaceae</taxon>
        <taxon>Aspergillus</taxon>
        <taxon>Aspergillus subgen. Circumdati</taxon>
    </lineage>
</organism>
<dbReference type="EMBL" id="ML737116">
    <property type="protein sequence ID" value="KAE8346331.1"/>
    <property type="molecule type" value="Genomic_DNA"/>
</dbReference>
<sequence>MSIIWTSRNRDRPLTKRTGAVGGLGYGWGRSKCKDARLSTNTFCMGRLNGSIRIVVPRGGLGMCHFIAYPLAIVF</sequence>
<dbReference type="AlphaFoldDB" id="A0A5N6YLR0"/>